<organism evidence="9 10">
    <name type="scientific">Umbra pygmaea</name>
    <name type="common">Eastern mudminnow</name>
    <dbReference type="NCBI Taxonomy" id="75934"/>
    <lineage>
        <taxon>Eukaryota</taxon>
        <taxon>Metazoa</taxon>
        <taxon>Chordata</taxon>
        <taxon>Craniata</taxon>
        <taxon>Vertebrata</taxon>
        <taxon>Euteleostomi</taxon>
        <taxon>Actinopterygii</taxon>
        <taxon>Neopterygii</taxon>
        <taxon>Teleostei</taxon>
        <taxon>Protacanthopterygii</taxon>
        <taxon>Esociformes</taxon>
        <taxon>Umbridae</taxon>
        <taxon>Umbra</taxon>
    </lineage>
</organism>
<dbReference type="PANTHER" id="PTHR24100">
    <property type="entry name" value="BUTYROPHILIN"/>
    <property type="match status" value="1"/>
</dbReference>
<evidence type="ECO:0000313" key="9">
    <source>
        <dbReference type="EMBL" id="KAL1023544.1"/>
    </source>
</evidence>
<dbReference type="PANTHER" id="PTHR24100:SF149">
    <property type="entry name" value="BG-LIKE ANTIGEN 1-RELATED"/>
    <property type="match status" value="1"/>
</dbReference>
<dbReference type="GO" id="GO:1903037">
    <property type="term" value="P:regulation of leukocyte cell-cell adhesion"/>
    <property type="evidence" value="ECO:0007669"/>
    <property type="project" value="UniProtKB-ARBA"/>
</dbReference>
<dbReference type="InterPro" id="IPR007110">
    <property type="entry name" value="Ig-like_dom"/>
</dbReference>
<evidence type="ECO:0000256" key="4">
    <source>
        <dbReference type="ARBA" id="ARBA00023157"/>
    </source>
</evidence>
<reference evidence="9 10" key="1">
    <citation type="submission" date="2024-06" db="EMBL/GenBank/DDBJ databases">
        <authorList>
            <person name="Pan Q."/>
            <person name="Wen M."/>
            <person name="Jouanno E."/>
            <person name="Zahm M."/>
            <person name="Klopp C."/>
            <person name="Cabau C."/>
            <person name="Louis A."/>
            <person name="Berthelot C."/>
            <person name="Parey E."/>
            <person name="Roest Crollius H."/>
            <person name="Montfort J."/>
            <person name="Robinson-Rechavi M."/>
            <person name="Bouchez O."/>
            <person name="Lampietro C."/>
            <person name="Lopez Roques C."/>
            <person name="Donnadieu C."/>
            <person name="Postlethwait J."/>
            <person name="Bobe J."/>
            <person name="Verreycken H."/>
            <person name="Guiguen Y."/>
        </authorList>
    </citation>
    <scope>NUCLEOTIDE SEQUENCE [LARGE SCALE GENOMIC DNA]</scope>
    <source>
        <strain evidence="9">Up_M1</strain>
        <tissue evidence="9">Testis</tissue>
    </source>
</reference>
<dbReference type="InterPro" id="IPR053896">
    <property type="entry name" value="BTN3A2-like_Ig-C"/>
</dbReference>
<evidence type="ECO:0000256" key="5">
    <source>
        <dbReference type="ARBA" id="ARBA00023180"/>
    </source>
</evidence>
<protein>
    <recommendedName>
        <fullName evidence="8">Ig-like domain-containing protein</fullName>
    </recommendedName>
</protein>
<dbReference type="EMBL" id="JAGEUA010000001">
    <property type="protein sequence ID" value="KAL1023544.1"/>
    <property type="molecule type" value="Genomic_DNA"/>
</dbReference>
<keyword evidence="7" id="KW-0812">Transmembrane</keyword>
<keyword evidence="2" id="KW-0732">Signal</keyword>
<proteinExistence type="predicted"/>
<dbReference type="Proteomes" id="UP001557470">
    <property type="component" value="Unassembled WGS sequence"/>
</dbReference>
<sequence>MSVSIGDITSGHQERGTMHSVVFQSMMILATLTVPILPQKPGPEVFHLIVPHGPVLTRLHTSVTLPCELSPVFDAETLEVRWYQTGKFTQPAFLFKDHMIQETSMDPRYRGRVSLTGGLESGNVSLRLDSVTLEDQGGYVCHIISEWWYETAVVNLRLIVQGGFPVLSESRGRGGQVNVTCTSEGWSPQPNLTWRNKEGIEITNGHSVLYTYDPDGLMSVSSWLLYSPSDSDYLSCTVSVSEEEEKESSIFLLLTAQPVGWREAFIGSSVLSLILLFALASVVIMYCNDRGSCTRFTSRKRKNILDDDNLQKEETQHLIEDWNQMNQFKVNITMDDRQAHPDIKVTEGGKRAKYMEQKQENNTNNRHFLVWGRTLDVGCHFK</sequence>
<dbReference type="PROSITE" id="PS50835">
    <property type="entry name" value="IG_LIKE"/>
    <property type="match status" value="2"/>
</dbReference>
<dbReference type="SUPFAM" id="SSF48726">
    <property type="entry name" value="Immunoglobulin"/>
    <property type="match status" value="2"/>
</dbReference>
<evidence type="ECO:0000313" key="10">
    <source>
        <dbReference type="Proteomes" id="UP001557470"/>
    </source>
</evidence>
<keyword evidence="6" id="KW-0393">Immunoglobulin domain</keyword>
<evidence type="ECO:0000256" key="3">
    <source>
        <dbReference type="ARBA" id="ARBA00023136"/>
    </source>
</evidence>
<dbReference type="InterPro" id="IPR013783">
    <property type="entry name" value="Ig-like_fold"/>
</dbReference>
<dbReference type="InterPro" id="IPR003599">
    <property type="entry name" value="Ig_sub"/>
</dbReference>
<comment type="caution">
    <text evidence="9">The sequence shown here is derived from an EMBL/GenBank/DDBJ whole genome shotgun (WGS) entry which is preliminary data.</text>
</comment>
<dbReference type="Gene3D" id="2.60.40.10">
    <property type="entry name" value="Immunoglobulins"/>
    <property type="match status" value="2"/>
</dbReference>
<dbReference type="Pfam" id="PF07686">
    <property type="entry name" value="V-set"/>
    <property type="match status" value="1"/>
</dbReference>
<dbReference type="InterPro" id="IPR050504">
    <property type="entry name" value="IgSF_BTN/MOG"/>
</dbReference>
<dbReference type="InterPro" id="IPR013106">
    <property type="entry name" value="Ig_V-set"/>
</dbReference>
<evidence type="ECO:0000259" key="8">
    <source>
        <dbReference type="PROSITE" id="PS50835"/>
    </source>
</evidence>
<dbReference type="Gene3D" id="2.60.120.920">
    <property type="match status" value="1"/>
</dbReference>
<accession>A0ABD0XQB2</accession>
<feature type="domain" description="Ig-like" evidence="8">
    <location>
        <begin position="43"/>
        <end position="143"/>
    </location>
</feature>
<feature type="domain" description="Ig-like" evidence="8">
    <location>
        <begin position="165"/>
        <end position="249"/>
    </location>
</feature>
<dbReference type="Pfam" id="PF22705">
    <property type="entry name" value="C2-set_3"/>
    <property type="match status" value="1"/>
</dbReference>
<dbReference type="FunFam" id="2.60.40.10:FF:000142">
    <property type="entry name" value="V-set domain-containing T-cell activation inhibitor 1"/>
    <property type="match status" value="1"/>
</dbReference>
<keyword evidence="5" id="KW-0325">Glycoprotein</keyword>
<dbReference type="SMART" id="SM00406">
    <property type="entry name" value="IGv"/>
    <property type="match status" value="1"/>
</dbReference>
<dbReference type="GO" id="GO:0016020">
    <property type="term" value="C:membrane"/>
    <property type="evidence" value="ECO:0007669"/>
    <property type="project" value="UniProtKB-SubCell"/>
</dbReference>
<evidence type="ECO:0000256" key="2">
    <source>
        <dbReference type="ARBA" id="ARBA00022729"/>
    </source>
</evidence>
<dbReference type="GO" id="GO:0050863">
    <property type="term" value="P:regulation of T cell activation"/>
    <property type="evidence" value="ECO:0007669"/>
    <property type="project" value="UniProtKB-ARBA"/>
</dbReference>
<feature type="transmembrane region" description="Helical" evidence="7">
    <location>
        <begin position="264"/>
        <end position="287"/>
    </location>
</feature>
<gene>
    <name evidence="9" type="ORF">UPYG_G00042200</name>
</gene>
<dbReference type="SMART" id="SM00409">
    <property type="entry name" value="IG"/>
    <property type="match status" value="2"/>
</dbReference>
<dbReference type="AlphaFoldDB" id="A0ABD0XQB2"/>
<comment type="subcellular location">
    <subcellularLocation>
        <location evidence="1">Membrane</location>
    </subcellularLocation>
</comment>
<keyword evidence="3 7" id="KW-0472">Membrane</keyword>
<name>A0ABD0XQB2_UMBPY</name>
<evidence type="ECO:0000256" key="6">
    <source>
        <dbReference type="ARBA" id="ARBA00023319"/>
    </source>
</evidence>
<keyword evidence="4" id="KW-1015">Disulfide bond</keyword>
<keyword evidence="10" id="KW-1185">Reference proteome</keyword>
<dbReference type="InterPro" id="IPR043136">
    <property type="entry name" value="B30.2/SPRY_sf"/>
</dbReference>
<evidence type="ECO:0000256" key="7">
    <source>
        <dbReference type="SAM" id="Phobius"/>
    </source>
</evidence>
<keyword evidence="7" id="KW-1133">Transmembrane helix</keyword>
<dbReference type="InterPro" id="IPR036179">
    <property type="entry name" value="Ig-like_dom_sf"/>
</dbReference>
<evidence type="ECO:0000256" key="1">
    <source>
        <dbReference type="ARBA" id="ARBA00004370"/>
    </source>
</evidence>